<protein>
    <submittedName>
        <fullName evidence="1">Uncharacterized protein</fullName>
    </submittedName>
</protein>
<reference evidence="1" key="1">
    <citation type="journal article" date="2015" name="Nature">
        <title>Complex archaea that bridge the gap between prokaryotes and eukaryotes.</title>
        <authorList>
            <person name="Spang A."/>
            <person name="Saw J.H."/>
            <person name="Jorgensen S.L."/>
            <person name="Zaremba-Niedzwiedzka K."/>
            <person name="Martijn J."/>
            <person name="Lind A.E."/>
            <person name="van Eijk R."/>
            <person name="Schleper C."/>
            <person name="Guy L."/>
            <person name="Ettema T.J."/>
        </authorList>
    </citation>
    <scope>NUCLEOTIDE SEQUENCE</scope>
</reference>
<sequence length="216" mass="23705">MTDFIITPPSQEDVDTHASLAPFQLTPSGRYKTTLGTATKEENDSQTWVAVGLPITIISTEDGKETVNEISVAGRSENQNASTELFKRTQEEGEWIGTVGDDGEIIRRTDDGAQTAYRMSYKLLVQLFQAVGALQPGDTDLATLGFQTDIGLLNADTIVEALSGYEGTEVGAQLRNKVQKRKDYSKDPTGKKKFTVFDDAGKPRREVELTDFFTLS</sequence>
<dbReference type="EMBL" id="LAZR01014506">
    <property type="protein sequence ID" value="KKM17205.1"/>
    <property type="molecule type" value="Genomic_DNA"/>
</dbReference>
<accession>A0A0F9KPD1</accession>
<gene>
    <name evidence="1" type="ORF">LCGC14_1678130</name>
</gene>
<proteinExistence type="predicted"/>
<dbReference type="AlphaFoldDB" id="A0A0F9KPD1"/>
<evidence type="ECO:0000313" key="1">
    <source>
        <dbReference type="EMBL" id="KKM17205.1"/>
    </source>
</evidence>
<comment type="caution">
    <text evidence="1">The sequence shown here is derived from an EMBL/GenBank/DDBJ whole genome shotgun (WGS) entry which is preliminary data.</text>
</comment>
<name>A0A0F9KPD1_9ZZZZ</name>
<organism evidence="1">
    <name type="scientific">marine sediment metagenome</name>
    <dbReference type="NCBI Taxonomy" id="412755"/>
    <lineage>
        <taxon>unclassified sequences</taxon>
        <taxon>metagenomes</taxon>
        <taxon>ecological metagenomes</taxon>
    </lineage>
</organism>